<keyword evidence="6 8" id="KW-0472">Membrane</keyword>
<feature type="transmembrane region" description="Helical" evidence="8">
    <location>
        <begin position="113"/>
        <end position="138"/>
    </location>
</feature>
<keyword evidence="5 8" id="KW-1133">Transmembrane helix</keyword>
<gene>
    <name evidence="9" type="ORF">CURHAP_LOCUS14755</name>
</gene>
<keyword evidence="3 8" id="KW-0812">Transmembrane</keyword>
<dbReference type="Pfam" id="PF03094">
    <property type="entry name" value="Mlo"/>
    <property type="match status" value="1"/>
</dbReference>
<evidence type="ECO:0000313" key="10">
    <source>
        <dbReference type="Proteomes" id="UP000507222"/>
    </source>
</evidence>
<comment type="subcellular location">
    <subcellularLocation>
        <location evidence="1">Membrane</location>
        <topology evidence="1">Multi-pass membrane protein</topology>
    </subcellularLocation>
</comment>
<keyword evidence="4" id="KW-0611">Plant defense</keyword>
<evidence type="ECO:0000256" key="6">
    <source>
        <dbReference type="ARBA" id="ARBA00023136"/>
    </source>
</evidence>
<evidence type="ECO:0000256" key="2">
    <source>
        <dbReference type="ARBA" id="ARBA00006574"/>
    </source>
</evidence>
<evidence type="ECO:0000256" key="8">
    <source>
        <dbReference type="SAM" id="Phobius"/>
    </source>
</evidence>
<dbReference type="GO" id="GO:0006952">
    <property type="term" value="P:defense response"/>
    <property type="evidence" value="ECO:0007669"/>
    <property type="project" value="UniProtKB-KW"/>
</dbReference>
<accession>A0A6J5U2C5</accession>
<evidence type="ECO:0000256" key="4">
    <source>
        <dbReference type="ARBA" id="ARBA00022821"/>
    </source>
</evidence>
<dbReference type="GO" id="GO:0016020">
    <property type="term" value="C:membrane"/>
    <property type="evidence" value="ECO:0007669"/>
    <property type="project" value="UniProtKB-SubCell"/>
</dbReference>
<keyword evidence="7" id="KW-0568">Pathogenesis-related protein</keyword>
<dbReference type="PANTHER" id="PTHR31942">
    <property type="entry name" value="MLO-LIKE PROTEIN 1"/>
    <property type="match status" value="1"/>
</dbReference>
<dbReference type="Proteomes" id="UP000507222">
    <property type="component" value="Unassembled WGS sequence"/>
</dbReference>
<protein>
    <recommendedName>
        <fullName evidence="11">MLO-like protein</fullName>
    </recommendedName>
</protein>
<evidence type="ECO:0000256" key="1">
    <source>
        <dbReference type="ARBA" id="ARBA00004141"/>
    </source>
</evidence>
<organism evidence="9 10">
    <name type="scientific">Prunus armeniaca</name>
    <name type="common">Apricot</name>
    <name type="synonym">Armeniaca vulgaris</name>
    <dbReference type="NCBI Taxonomy" id="36596"/>
    <lineage>
        <taxon>Eukaryota</taxon>
        <taxon>Viridiplantae</taxon>
        <taxon>Streptophyta</taxon>
        <taxon>Embryophyta</taxon>
        <taxon>Tracheophyta</taxon>
        <taxon>Spermatophyta</taxon>
        <taxon>Magnoliopsida</taxon>
        <taxon>eudicotyledons</taxon>
        <taxon>Gunneridae</taxon>
        <taxon>Pentapetalae</taxon>
        <taxon>rosids</taxon>
        <taxon>fabids</taxon>
        <taxon>Rosales</taxon>
        <taxon>Rosaceae</taxon>
        <taxon>Amygdaloideae</taxon>
        <taxon>Amygdaleae</taxon>
        <taxon>Prunus</taxon>
    </lineage>
</organism>
<dbReference type="AlphaFoldDB" id="A0A6J5U2C5"/>
<evidence type="ECO:0000256" key="3">
    <source>
        <dbReference type="ARBA" id="ARBA00022692"/>
    </source>
</evidence>
<evidence type="ECO:0000256" key="5">
    <source>
        <dbReference type="ARBA" id="ARBA00022989"/>
    </source>
</evidence>
<evidence type="ECO:0000256" key="7">
    <source>
        <dbReference type="ARBA" id="ARBA00023265"/>
    </source>
</evidence>
<dbReference type="InterPro" id="IPR004326">
    <property type="entry name" value="Mlo"/>
</dbReference>
<name>A0A6J5U2C5_PRUAR</name>
<proteinExistence type="inferred from homology"/>
<reference evidence="9 10" key="1">
    <citation type="submission" date="2020-05" db="EMBL/GenBank/DDBJ databases">
        <authorList>
            <person name="Campoy J."/>
            <person name="Schneeberger K."/>
            <person name="Spophaly S."/>
        </authorList>
    </citation>
    <scope>NUCLEOTIDE SEQUENCE [LARGE SCALE GENOMIC DNA]</scope>
    <source>
        <strain evidence="9">PruArmRojPasFocal</strain>
    </source>
</reference>
<evidence type="ECO:0000313" key="9">
    <source>
        <dbReference type="EMBL" id="CAB4269295.1"/>
    </source>
</evidence>
<sequence>MIGDQINYLPLALGFITYGQAKEVEESCIASFQRHHTSGWPSFLYFVFTIRRTLLVWQAQICSLLDPFHPFPNAFEMAFFFWIWIDIIYNLIIQLCRFIWFLTSCIMGKVKYIIPRIVIGVFIQVLCSYSTLPLYAIVTQMGSNFKKAIFDEDIRLGLVGWAKKAKRRRQAWMAPALALVLTWSSARES</sequence>
<evidence type="ECO:0008006" key="11">
    <source>
        <dbReference type="Google" id="ProtNLM"/>
    </source>
</evidence>
<comment type="similarity">
    <text evidence="2">Belongs to the MLO family.</text>
</comment>
<feature type="transmembrane region" description="Helical" evidence="8">
    <location>
        <begin position="77"/>
        <end position="101"/>
    </location>
</feature>
<dbReference type="PANTHER" id="PTHR31942:SF52">
    <property type="entry name" value="MLO-LIKE PROTEIN 1"/>
    <property type="match status" value="1"/>
</dbReference>
<dbReference type="EMBL" id="CAEKDK010000002">
    <property type="protein sequence ID" value="CAB4269295.1"/>
    <property type="molecule type" value="Genomic_DNA"/>
</dbReference>